<dbReference type="HAMAP" id="MF_00365">
    <property type="entry name" value="RecF"/>
    <property type="match status" value="1"/>
</dbReference>
<comment type="function">
    <text evidence="9">The RecF protein is involved in DNA metabolism; it is required for DNA replication and normal SOS inducibility. RecF binds preferentially to single-stranded, linear DNA. It also seems to bind ATP.</text>
</comment>
<dbReference type="SUPFAM" id="SSF52540">
    <property type="entry name" value="P-loop containing nucleoside triphosphate hydrolases"/>
    <property type="match status" value="1"/>
</dbReference>
<evidence type="ECO:0000256" key="7">
    <source>
        <dbReference type="ARBA" id="ARBA00022840"/>
    </source>
</evidence>
<evidence type="ECO:0000256" key="8">
    <source>
        <dbReference type="ARBA" id="ARBA00023125"/>
    </source>
</evidence>
<dbReference type="GO" id="GO:0005737">
    <property type="term" value="C:cytoplasm"/>
    <property type="evidence" value="ECO:0007669"/>
    <property type="project" value="UniProtKB-SubCell"/>
</dbReference>
<dbReference type="InterPro" id="IPR003395">
    <property type="entry name" value="RecF/RecN/SMC_N"/>
</dbReference>
<dbReference type="Gene3D" id="3.40.50.300">
    <property type="entry name" value="P-loop containing nucleotide triphosphate hydrolases"/>
    <property type="match status" value="1"/>
</dbReference>
<dbReference type="InterPro" id="IPR042174">
    <property type="entry name" value="RecF_2"/>
</dbReference>
<dbReference type="GO" id="GO:0003697">
    <property type="term" value="F:single-stranded DNA binding"/>
    <property type="evidence" value="ECO:0007669"/>
    <property type="project" value="UniProtKB-UniRule"/>
</dbReference>
<comment type="similarity">
    <text evidence="2 9">Belongs to the RecF family.</text>
</comment>
<proteinExistence type="inferred from homology"/>
<gene>
    <name evidence="9" type="primary">recF</name>
    <name evidence="11" type="ORF">SAMN05421721_10636</name>
</gene>
<dbReference type="GO" id="GO:0006260">
    <property type="term" value="P:DNA replication"/>
    <property type="evidence" value="ECO:0007669"/>
    <property type="project" value="UniProtKB-UniRule"/>
</dbReference>
<evidence type="ECO:0000259" key="10">
    <source>
        <dbReference type="Pfam" id="PF02463"/>
    </source>
</evidence>
<dbReference type="Proteomes" id="UP000199556">
    <property type="component" value="Unassembled WGS sequence"/>
</dbReference>
<sequence length="358" mass="40618">MILRRLDLLHLRIFERVRLEPCAGLNVITGPNASGKTSLLEGIHLLATGRSFRTARIGPVIRRGASGVMVTGRLEGERGELVHLGIRKGERGTQARVQGRRVRAQTELARLFPVQAIHPDSHELLAGPPGERRGFLDWGLFHSEEEYLPVLQGYRRALQQRNEALRLGSPDRALSAWEREMDRHGRQLDAFRRDYLLALGETVTDLRSRLPVEGALEWQYRRGWREEESLEEVLARGREREREMGYTLWGPHRAEVIFRHEGVSLSQEASRGQQKTAVLLLRLAQVALHRRRTTRPVVVLVDDLASELDPARCAGALDLLRHLGCQVFVTAIQGDSLEVSGWEEIRMFHVEHGQLRGA</sequence>
<dbReference type="Gene3D" id="1.20.1050.90">
    <property type="entry name" value="RecF/RecN/SMC, N-terminal domain"/>
    <property type="match status" value="1"/>
</dbReference>
<dbReference type="GO" id="GO:0006302">
    <property type="term" value="P:double-strand break repair"/>
    <property type="evidence" value="ECO:0007669"/>
    <property type="project" value="TreeGrafter"/>
</dbReference>
<feature type="binding site" evidence="9">
    <location>
        <begin position="30"/>
        <end position="37"/>
    </location>
    <ligand>
        <name>ATP</name>
        <dbReference type="ChEBI" id="CHEBI:30616"/>
    </ligand>
</feature>
<dbReference type="AlphaFoldDB" id="A0A1I4R0S1"/>
<dbReference type="NCBIfam" id="TIGR00611">
    <property type="entry name" value="recf"/>
    <property type="match status" value="1"/>
</dbReference>
<keyword evidence="9" id="KW-0742">SOS response</keyword>
<dbReference type="InterPro" id="IPR001238">
    <property type="entry name" value="DNA-binding_RecF"/>
</dbReference>
<evidence type="ECO:0000256" key="6">
    <source>
        <dbReference type="ARBA" id="ARBA00022741"/>
    </source>
</evidence>
<keyword evidence="4 9" id="KW-0963">Cytoplasm</keyword>
<dbReference type="RefSeq" id="WP_090484546.1">
    <property type="nucleotide sequence ID" value="NZ_FOUO01000006.1"/>
</dbReference>
<evidence type="ECO:0000256" key="2">
    <source>
        <dbReference type="ARBA" id="ARBA00008016"/>
    </source>
</evidence>
<dbReference type="PANTHER" id="PTHR32182:SF0">
    <property type="entry name" value="DNA REPLICATION AND REPAIR PROTEIN RECF"/>
    <property type="match status" value="1"/>
</dbReference>
<evidence type="ECO:0000256" key="3">
    <source>
        <dbReference type="ARBA" id="ARBA00020170"/>
    </source>
</evidence>
<keyword evidence="12" id="KW-1185">Reference proteome</keyword>
<dbReference type="PROSITE" id="PS00617">
    <property type="entry name" value="RECF_1"/>
    <property type="match status" value="1"/>
</dbReference>
<dbReference type="Pfam" id="PF02463">
    <property type="entry name" value="SMC_N"/>
    <property type="match status" value="1"/>
</dbReference>
<dbReference type="InterPro" id="IPR018078">
    <property type="entry name" value="DNA-binding_RecF_CS"/>
</dbReference>
<reference evidence="11 12" key="1">
    <citation type="submission" date="2016-10" db="EMBL/GenBank/DDBJ databases">
        <authorList>
            <person name="de Groot N.N."/>
        </authorList>
    </citation>
    <scope>NUCLEOTIDE SEQUENCE [LARGE SCALE GENOMIC DNA]</scope>
    <source>
        <strain evidence="11 12">DSM 4180</strain>
    </source>
</reference>
<dbReference type="GO" id="GO:0009432">
    <property type="term" value="P:SOS response"/>
    <property type="evidence" value="ECO:0007669"/>
    <property type="project" value="UniProtKB-UniRule"/>
</dbReference>
<keyword evidence="8 9" id="KW-0238">DNA-binding</keyword>
<organism evidence="11 12">
    <name type="scientific">Ectothiorhodospira mobilis</name>
    <dbReference type="NCBI Taxonomy" id="195064"/>
    <lineage>
        <taxon>Bacteria</taxon>
        <taxon>Pseudomonadati</taxon>
        <taxon>Pseudomonadota</taxon>
        <taxon>Gammaproteobacteria</taxon>
        <taxon>Chromatiales</taxon>
        <taxon>Ectothiorhodospiraceae</taxon>
        <taxon>Ectothiorhodospira</taxon>
    </lineage>
</organism>
<protein>
    <recommendedName>
        <fullName evidence="3 9">DNA replication and repair protein RecF</fullName>
    </recommendedName>
</protein>
<dbReference type="EMBL" id="FOUO01000006">
    <property type="protein sequence ID" value="SFM45566.1"/>
    <property type="molecule type" value="Genomic_DNA"/>
</dbReference>
<keyword evidence="9" id="KW-0234">DNA repair</keyword>
<dbReference type="GO" id="GO:0000731">
    <property type="term" value="P:DNA synthesis involved in DNA repair"/>
    <property type="evidence" value="ECO:0007669"/>
    <property type="project" value="TreeGrafter"/>
</dbReference>
<evidence type="ECO:0000313" key="11">
    <source>
        <dbReference type="EMBL" id="SFM45566.1"/>
    </source>
</evidence>
<dbReference type="OrthoDB" id="9803889at2"/>
<keyword evidence="5 9" id="KW-0235">DNA replication</keyword>
<feature type="domain" description="RecF/RecN/SMC N-terminal" evidence="10">
    <location>
        <begin position="3"/>
        <end position="353"/>
    </location>
</feature>
<name>A0A1I4R0S1_ECTMO</name>
<evidence type="ECO:0000256" key="1">
    <source>
        <dbReference type="ARBA" id="ARBA00004496"/>
    </source>
</evidence>
<evidence type="ECO:0000256" key="4">
    <source>
        <dbReference type="ARBA" id="ARBA00022490"/>
    </source>
</evidence>
<accession>A0A1I4R0S1</accession>
<keyword evidence="6 9" id="KW-0547">Nucleotide-binding</keyword>
<dbReference type="InterPro" id="IPR027417">
    <property type="entry name" value="P-loop_NTPase"/>
</dbReference>
<dbReference type="PANTHER" id="PTHR32182">
    <property type="entry name" value="DNA REPLICATION AND REPAIR PROTEIN RECF"/>
    <property type="match status" value="1"/>
</dbReference>
<evidence type="ECO:0000256" key="9">
    <source>
        <dbReference type="HAMAP-Rule" id="MF_00365"/>
    </source>
</evidence>
<evidence type="ECO:0000256" key="5">
    <source>
        <dbReference type="ARBA" id="ARBA00022705"/>
    </source>
</evidence>
<evidence type="ECO:0000313" key="12">
    <source>
        <dbReference type="Proteomes" id="UP000199556"/>
    </source>
</evidence>
<keyword evidence="9" id="KW-0227">DNA damage</keyword>
<keyword evidence="7 9" id="KW-0067">ATP-binding</keyword>
<comment type="subcellular location">
    <subcellularLocation>
        <location evidence="1 9">Cytoplasm</location>
    </subcellularLocation>
</comment>
<dbReference type="GO" id="GO:0005524">
    <property type="term" value="F:ATP binding"/>
    <property type="evidence" value="ECO:0007669"/>
    <property type="project" value="UniProtKB-UniRule"/>
</dbReference>
<dbReference type="STRING" id="195064.SAMN05421721_10636"/>